<organism evidence="12 13">
    <name type="scientific">Desulfocapsa sulfexigens (strain DSM 10523 / SB164P1)</name>
    <dbReference type="NCBI Taxonomy" id="1167006"/>
    <lineage>
        <taxon>Bacteria</taxon>
        <taxon>Pseudomonadati</taxon>
        <taxon>Thermodesulfobacteriota</taxon>
        <taxon>Desulfobulbia</taxon>
        <taxon>Desulfobulbales</taxon>
        <taxon>Desulfocapsaceae</taxon>
        <taxon>Desulfocapsa</taxon>
    </lineage>
</organism>
<keyword evidence="3 10" id="KW-0436">Ligase</keyword>
<keyword evidence="12" id="KW-0808">Transferase</keyword>
<dbReference type="EMBL" id="CP003986">
    <property type="protein sequence ID" value="AGF80094.1"/>
    <property type="molecule type" value="Genomic_DNA"/>
</dbReference>
<name>M1NKH9_DESSD</name>
<dbReference type="GO" id="GO:0046872">
    <property type="term" value="F:metal ion binding"/>
    <property type="evidence" value="ECO:0007669"/>
    <property type="project" value="UniProtKB-KW"/>
</dbReference>
<keyword evidence="4 10" id="KW-0317">Glutathione biosynthesis</keyword>
<dbReference type="Gene3D" id="3.30.470.20">
    <property type="entry name" value="ATP-grasp fold, B domain"/>
    <property type="match status" value="1"/>
</dbReference>
<dbReference type="InterPro" id="IPR016185">
    <property type="entry name" value="PreATP-grasp_dom_sf"/>
</dbReference>
<evidence type="ECO:0000256" key="8">
    <source>
        <dbReference type="ARBA" id="ARBA00022842"/>
    </source>
</evidence>
<proteinExistence type="inferred from homology"/>
<dbReference type="InterPro" id="IPR006284">
    <property type="entry name" value="Glut_synth_pro"/>
</dbReference>
<dbReference type="UniPathway" id="UPA00142">
    <property type="reaction ID" value="UER00210"/>
</dbReference>
<keyword evidence="7 10" id="KW-0067">ATP-binding</keyword>
<dbReference type="InterPro" id="IPR011761">
    <property type="entry name" value="ATP-grasp"/>
</dbReference>
<comment type="catalytic activity">
    <reaction evidence="10">
        <text>gamma-L-glutamyl-L-cysteine + glycine + ATP = glutathione + ADP + phosphate + H(+)</text>
        <dbReference type="Rhea" id="RHEA:13557"/>
        <dbReference type="ChEBI" id="CHEBI:15378"/>
        <dbReference type="ChEBI" id="CHEBI:30616"/>
        <dbReference type="ChEBI" id="CHEBI:43474"/>
        <dbReference type="ChEBI" id="CHEBI:57305"/>
        <dbReference type="ChEBI" id="CHEBI:57925"/>
        <dbReference type="ChEBI" id="CHEBI:58173"/>
        <dbReference type="ChEBI" id="CHEBI:456216"/>
        <dbReference type="EC" id="6.3.2.3"/>
    </reaction>
</comment>
<evidence type="ECO:0000256" key="5">
    <source>
        <dbReference type="ARBA" id="ARBA00022723"/>
    </source>
</evidence>
<feature type="domain" description="ATP-grasp" evidence="11">
    <location>
        <begin position="121"/>
        <end position="305"/>
    </location>
</feature>
<comment type="cofactor">
    <cofactor evidence="2">
        <name>Mg(2+)</name>
        <dbReference type="ChEBI" id="CHEBI:18420"/>
    </cofactor>
</comment>
<dbReference type="Gene3D" id="3.30.1490.20">
    <property type="entry name" value="ATP-grasp fold, A domain"/>
    <property type="match status" value="1"/>
</dbReference>
<evidence type="ECO:0000313" key="13">
    <source>
        <dbReference type="Proteomes" id="UP000011721"/>
    </source>
</evidence>
<evidence type="ECO:0000259" key="11">
    <source>
        <dbReference type="PROSITE" id="PS50975"/>
    </source>
</evidence>
<dbReference type="GO" id="GO:0005737">
    <property type="term" value="C:cytoplasm"/>
    <property type="evidence" value="ECO:0007669"/>
    <property type="project" value="TreeGrafter"/>
</dbReference>
<protein>
    <recommendedName>
        <fullName evidence="10">Glutathione synthetase</fullName>
        <ecNumber evidence="10">6.3.2.3</ecNumber>
    </recommendedName>
    <alternativeName>
        <fullName evidence="10">GSH synthetase</fullName>
        <shortName evidence="10">GSH-S</shortName>
        <shortName evidence="10">GSHase</shortName>
    </alternativeName>
    <alternativeName>
        <fullName evidence="10">Glutathione synthase</fullName>
    </alternativeName>
</protein>
<evidence type="ECO:0000256" key="10">
    <source>
        <dbReference type="HAMAP-Rule" id="MF_00162"/>
    </source>
</evidence>
<dbReference type="SUPFAM" id="SSF52440">
    <property type="entry name" value="PreATP-grasp domain"/>
    <property type="match status" value="1"/>
</dbReference>
<evidence type="ECO:0000256" key="7">
    <source>
        <dbReference type="ARBA" id="ARBA00022840"/>
    </source>
</evidence>
<sequence length="309" mass="34081">MASFAFFLDPLDTLSLDKDSTLQIIKQGYLKGHDVAVFHDKDLIVRDGAVIINSRIIDFTAETLSAQVDCKKDITDFDILFVRRDPPVTIEFYTSLSILSSIEANIPCINSPSSILTFPEKIGPTTFKQLHPPTLISSNLSEIYDFKKEHGAVVVKPLYNYCGNGVYISLQNDRNFNSILSLFKMNSNTPILLQKFIEDVSDGDRRIIMLGGEPVGAINRKASPNDFRCNMFAGGTPTLHNLSSTELEMCAQISPILTERGLHLVGIDIIGNYITEINTTAPTGIFQIADLGGPNLCATIIDYAETLIK</sequence>
<dbReference type="InterPro" id="IPR004218">
    <property type="entry name" value="GSHS_ATP-bd"/>
</dbReference>
<keyword evidence="13" id="KW-1185">Reference proteome</keyword>
<dbReference type="OrthoDB" id="9785415at2"/>
<evidence type="ECO:0000256" key="9">
    <source>
        <dbReference type="ARBA" id="ARBA00023211"/>
    </source>
</evidence>
<dbReference type="Proteomes" id="UP000011721">
    <property type="component" value="Plasmid unnamed"/>
</dbReference>
<evidence type="ECO:0000256" key="6">
    <source>
        <dbReference type="ARBA" id="ARBA00022741"/>
    </source>
</evidence>
<comment type="cofactor">
    <cofactor evidence="1">
        <name>Mn(2+)</name>
        <dbReference type="ChEBI" id="CHEBI:29035"/>
    </cofactor>
</comment>
<dbReference type="GO" id="GO:0004363">
    <property type="term" value="F:glutathione synthase activity"/>
    <property type="evidence" value="ECO:0007669"/>
    <property type="project" value="UniProtKB-UniRule"/>
</dbReference>
<evidence type="ECO:0000256" key="4">
    <source>
        <dbReference type="ARBA" id="ARBA00022684"/>
    </source>
</evidence>
<evidence type="ECO:0000313" key="12">
    <source>
        <dbReference type="EMBL" id="AGF80094.1"/>
    </source>
</evidence>
<dbReference type="HAMAP" id="MF_00162">
    <property type="entry name" value="GSH_S"/>
    <property type="match status" value="1"/>
</dbReference>
<dbReference type="HOGENOM" id="CLU_068239_0_0_7"/>
<dbReference type="GO" id="GO:0016740">
    <property type="term" value="F:transferase activity"/>
    <property type="evidence" value="ECO:0007669"/>
    <property type="project" value="UniProtKB-KW"/>
</dbReference>
<keyword evidence="9" id="KW-0464">Manganese</keyword>
<comment type="pathway">
    <text evidence="10">Sulfur metabolism; glutathione biosynthesis; glutathione from L-cysteine and L-glutamate: step 2/2.</text>
</comment>
<dbReference type="EC" id="6.3.2.3" evidence="10"/>
<keyword evidence="8" id="KW-0460">Magnesium</keyword>
<dbReference type="PROSITE" id="PS50975">
    <property type="entry name" value="ATP_GRASP"/>
    <property type="match status" value="1"/>
</dbReference>
<dbReference type="AlphaFoldDB" id="M1NKH9"/>
<keyword evidence="6 10" id="KW-0547">Nucleotide-binding</keyword>
<gene>
    <name evidence="10" type="primary">gshB</name>
    <name evidence="12" type="ordered locus">UWK_03585</name>
</gene>
<dbReference type="SUPFAM" id="SSF56059">
    <property type="entry name" value="Glutathione synthetase ATP-binding domain-like"/>
    <property type="match status" value="1"/>
</dbReference>
<keyword evidence="12" id="KW-0614">Plasmid</keyword>
<comment type="similarity">
    <text evidence="10">Belongs to the prokaryotic GSH synthase family.</text>
</comment>
<dbReference type="Gene3D" id="3.40.50.20">
    <property type="match status" value="1"/>
</dbReference>
<accession>M1NKH9</accession>
<dbReference type="Pfam" id="PF02951">
    <property type="entry name" value="GSH-S_N"/>
    <property type="match status" value="1"/>
</dbReference>
<dbReference type="InterPro" id="IPR013815">
    <property type="entry name" value="ATP_grasp_subdomain_1"/>
</dbReference>
<dbReference type="InterPro" id="IPR004215">
    <property type="entry name" value="GSHS_N"/>
</dbReference>
<dbReference type="RefSeq" id="WP_015405776.1">
    <property type="nucleotide sequence ID" value="NC_020305.1"/>
</dbReference>
<dbReference type="Pfam" id="PF02955">
    <property type="entry name" value="GSH-S_ATP"/>
    <property type="match status" value="1"/>
</dbReference>
<dbReference type="KEGG" id="dsf:UWK_03585"/>
<evidence type="ECO:0000256" key="3">
    <source>
        <dbReference type="ARBA" id="ARBA00022598"/>
    </source>
</evidence>
<keyword evidence="5" id="KW-0479">Metal-binding</keyword>
<dbReference type="GO" id="GO:0005524">
    <property type="term" value="F:ATP binding"/>
    <property type="evidence" value="ECO:0007669"/>
    <property type="project" value="UniProtKB-UniRule"/>
</dbReference>
<dbReference type="PANTHER" id="PTHR21621">
    <property type="entry name" value="RIBOSOMAL PROTEIN S6 MODIFICATION PROTEIN"/>
    <property type="match status" value="1"/>
</dbReference>
<geneLocation type="plasmid" evidence="13">
    <name>pDESSD</name>
</geneLocation>
<dbReference type="NCBIfam" id="NF003573">
    <property type="entry name" value="PRK05246.1"/>
    <property type="match status" value="1"/>
</dbReference>
<reference evidence="13" key="1">
    <citation type="journal article" date="2013" name="Stand. Genomic Sci.">
        <title>Complete genome sequence of Desulfocapsa sulfexigens, a marine deltaproteobacterium specialized in disproportionating inorganic sulfur compounds.</title>
        <authorList>
            <person name="Finster K.W."/>
            <person name="Kjeldsen K.U."/>
            <person name="Kube M."/>
            <person name="Reinhardt R."/>
            <person name="Mussmann M."/>
            <person name="Amann R."/>
            <person name="Schreiber L."/>
        </authorList>
    </citation>
    <scope>NUCLEOTIDE SEQUENCE [LARGE SCALE GENOMIC DNA]</scope>
    <source>
        <strain evidence="13">DSM 10523 / SB164P1</strain>
        <plasmid evidence="13">pDESSD</plasmid>
    </source>
</reference>
<dbReference type="PANTHER" id="PTHR21621:SF4">
    <property type="entry name" value="GLUTATHIONE SYNTHETASE"/>
    <property type="match status" value="1"/>
</dbReference>
<evidence type="ECO:0000256" key="1">
    <source>
        <dbReference type="ARBA" id="ARBA00001936"/>
    </source>
</evidence>
<evidence type="ECO:0000256" key="2">
    <source>
        <dbReference type="ARBA" id="ARBA00001946"/>
    </source>
</evidence>